<reference evidence="2" key="1">
    <citation type="submission" date="2020-05" db="EMBL/GenBank/DDBJ databases">
        <authorList>
            <person name="Chiriac C."/>
            <person name="Salcher M."/>
            <person name="Ghai R."/>
            <person name="Kavagutti S V."/>
        </authorList>
    </citation>
    <scope>NUCLEOTIDE SEQUENCE</scope>
</reference>
<sequence length="247" mass="27844">MAKFVKHDKCPRCGSRDNLGRYSDDSAFCFGCHYTERPGISPWVGERNGSSEEDDDGQRVVFPDDATTSLDSRAIDWLGKYNIGVAEALRAGFRWSPYWEQLLMPLNDSDGNICCIQAKNFNLKRASKAKYYNVGDKSNSVTIYGRGTRLVLTEDIVSSLRVGHTTASMPLLGTHLARNRLAALRQVYQHLVVWLDEDKWKEARAIADAAKLLGFTAKTLLTHIDPKEFSDMDIKQLINQIHTRSTQ</sequence>
<protein>
    <submittedName>
        <fullName evidence="2">Uncharacterized protein</fullName>
    </submittedName>
</protein>
<evidence type="ECO:0000313" key="2">
    <source>
        <dbReference type="EMBL" id="CAB4240638.1"/>
    </source>
</evidence>
<dbReference type="EMBL" id="LR797813">
    <property type="protein sequence ID" value="CAB4240638.1"/>
    <property type="molecule type" value="Genomic_DNA"/>
</dbReference>
<proteinExistence type="predicted"/>
<name>A0A6J5T926_9CAUD</name>
<dbReference type="SUPFAM" id="SSF56731">
    <property type="entry name" value="DNA primase core"/>
    <property type="match status" value="1"/>
</dbReference>
<dbReference type="Gene3D" id="2.20.25.10">
    <property type="match status" value="1"/>
</dbReference>
<feature type="region of interest" description="Disordered" evidence="1">
    <location>
        <begin position="43"/>
        <end position="63"/>
    </location>
</feature>
<gene>
    <name evidence="2" type="ORF">UFOVP39_31</name>
</gene>
<accession>A0A6J5T926</accession>
<dbReference type="SUPFAM" id="SSF57783">
    <property type="entry name" value="Zinc beta-ribbon"/>
    <property type="match status" value="1"/>
</dbReference>
<evidence type="ECO:0000256" key="1">
    <source>
        <dbReference type="SAM" id="MobiDB-lite"/>
    </source>
</evidence>
<organism evidence="2">
    <name type="scientific">uncultured Caudovirales phage</name>
    <dbReference type="NCBI Taxonomy" id="2100421"/>
    <lineage>
        <taxon>Viruses</taxon>
        <taxon>Duplodnaviria</taxon>
        <taxon>Heunggongvirae</taxon>
        <taxon>Uroviricota</taxon>
        <taxon>Caudoviricetes</taxon>
        <taxon>Peduoviridae</taxon>
        <taxon>Maltschvirus</taxon>
        <taxon>Maltschvirus maltsch</taxon>
    </lineage>
</organism>